<dbReference type="EMBL" id="ML119052">
    <property type="protein sequence ID" value="ROT41013.1"/>
    <property type="molecule type" value="Genomic_DNA"/>
</dbReference>
<dbReference type="PROSITE" id="PS00678">
    <property type="entry name" value="WD_REPEATS_1"/>
    <property type="match status" value="1"/>
</dbReference>
<evidence type="ECO:0000256" key="2">
    <source>
        <dbReference type="ARBA" id="ARBA00022737"/>
    </source>
</evidence>
<evidence type="ECO:0000313" key="6">
    <source>
        <dbReference type="Proteomes" id="UP000272025"/>
    </source>
</evidence>
<keyword evidence="6" id="KW-1185">Reference proteome</keyword>
<evidence type="ECO:0000256" key="4">
    <source>
        <dbReference type="SAM" id="MobiDB-lite"/>
    </source>
</evidence>
<feature type="repeat" description="WD" evidence="3">
    <location>
        <begin position="125"/>
        <end position="159"/>
    </location>
</feature>
<reference evidence="5 6" key="1">
    <citation type="journal article" date="2018" name="Mol. Ecol.">
        <title>The obligate alkalophilic soda-lake fungus Sodiomyces alkalinus has shifted to a protein diet.</title>
        <authorList>
            <person name="Grum-Grzhimaylo A.A."/>
            <person name="Falkoski D.L."/>
            <person name="van den Heuvel J."/>
            <person name="Valero-Jimenez C.A."/>
            <person name="Min B."/>
            <person name="Choi I.G."/>
            <person name="Lipzen A."/>
            <person name="Daum C.G."/>
            <person name="Aanen D.K."/>
            <person name="Tsang A."/>
            <person name="Henrissat B."/>
            <person name="Bilanenko E.N."/>
            <person name="de Vries R.P."/>
            <person name="van Kan J.A.L."/>
            <person name="Grigoriev I.V."/>
            <person name="Debets A.J.M."/>
        </authorList>
    </citation>
    <scope>NUCLEOTIDE SEQUENCE [LARGE SCALE GENOMIC DNA]</scope>
    <source>
        <strain evidence="5 6">F11</strain>
    </source>
</reference>
<dbReference type="InterPro" id="IPR015943">
    <property type="entry name" value="WD40/YVTN_repeat-like_dom_sf"/>
</dbReference>
<feature type="region of interest" description="Disordered" evidence="4">
    <location>
        <begin position="1"/>
        <end position="35"/>
    </location>
</feature>
<protein>
    <submittedName>
        <fullName evidence="5">Ribosome biogenesis protein Sqt1</fullName>
    </submittedName>
</protein>
<keyword evidence="2" id="KW-0677">Repeat</keyword>
<evidence type="ECO:0000256" key="3">
    <source>
        <dbReference type="PROSITE-ProRule" id="PRU00221"/>
    </source>
</evidence>
<feature type="region of interest" description="Disordered" evidence="4">
    <location>
        <begin position="455"/>
        <end position="481"/>
    </location>
</feature>
<dbReference type="InterPro" id="IPR001680">
    <property type="entry name" value="WD40_rpt"/>
</dbReference>
<dbReference type="SUPFAM" id="SSF50978">
    <property type="entry name" value="WD40 repeat-like"/>
    <property type="match status" value="1"/>
</dbReference>
<organism evidence="5 6">
    <name type="scientific">Sodiomyces alkalinus (strain CBS 110278 / VKM F-3762 / F11)</name>
    <name type="common">Alkaliphilic filamentous fungus</name>
    <dbReference type="NCBI Taxonomy" id="1314773"/>
    <lineage>
        <taxon>Eukaryota</taxon>
        <taxon>Fungi</taxon>
        <taxon>Dikarya</taxon>
        <taxon>Ascomycota</taxon>
        <taxon>Pezizomycotina</taxon>
        <taxon>Sordariomycetes</taxon>
        <taxon>Hypocreomycetidae</taxon>
        <taxon>Glomerellales</taxon>
        <taxon>Plectosphaerellaceae</taxon>
        <taxon>Sodiomyces</taxon>
    </lineage>
</organism>
<dbReference type="PROSITE" id="PS50082">
    <property type="entry name" value="WD_REPEATS_2"/>
    <property type="match status" value="2"/>
</dbReference>
<feature type="compositionally biased region" description="Low complexity" evidence="4">
    <location>
        <begin position="457"/>
        <end position="481"/>
    </location>
</feature>
<dbReference type="Pfam" id="PF00400">
    <property type="entry name" value="WD40"/>
    <property type="match status" value="3"/>
</dbReference>
<evidence type="ECO:0000313" key="5">
    <source>
        <dbReference type="EMBL" id="ROT41013.1"/>
    </source>
</evidence>
<keyword evidence="1 3" id="KW-0853">WD repeat</keyword>
<dbReference type="AlphaFoldDB" id="A0A3N2Q2M8"/>
<dbReference type="PANTHER" id="PTHR19857:SF8">
    <property type="entry name" value="ANGIO-ASSOCIATED MIGRATORY CELL PROTEIN"/>
    <property type="match status" value="1"/>
</dbReference>
<dbReference type="Proteomes" id="UP000272025">
    <property type="component" value="Unassembled WGS sequence"/>
</dbReference>
<name>A0A3N2Q2M8_SODAK</name>
<dbReference type="InterPro" id="IPR019775">
    <property type="entry name" value="WD40_repeat_CS"/>
</dbReference>
<proteinExistence type="predicted"/>
<gene>
    <name evidence="5" type="ORF">SODALDRAFT_271052</name>
</gene>
<dbReference type="GeneID" id="39576226"/>
<dbReference type="OrthoDB" id="10261640at2759"/>
<feature type="compositionally biased region" description="Acidic residues" evidence="4">
    <location>
        <begin position="21"/>
        <end position="35"/>
    </location>
</feature>
<feature type="repeat" description="WD" evidence="3">
    <location>
        <begin position="235"/>
        <end position="268"/>
    </location>
</feature>
<dbReference type="STRING" id="1314773.A0A3N2Q2M8"/>
<dbReference type="PANTHER" id="PTHR19857">
    <property type="entry name" value="MITOCHONDRIAL DIVISION PROTEIN 1-RELATED"/>
    <property type="match status" value="1"/>
</dbReference>
<dbReference type="SMART" id="SM00320">
    <property type="entry name" value="WD40"/>
    <property type="match status" value="7"/>
</dbReference>
<dbReference type="InterPro" id="IPR051179">
    <property type="entry name" value="WD_repeat_multifunction"/>
</dbReference>
<sequence length="524" mass="54007">MSARRDEHEAEDQSEVLNADDVGEEIPMNDDEGDVAMDSDTEELIFQNDSIAFFDGHADSVFSIAQHPVYPSLIATGGSEGEADDAPGKGYVIDTSAAPDRPVLPSSYSGADPTKTTELDALFTIEGHTDSINALTFTLPRGDFLVSAGLDGRLRAYTVTLSAAQNPSQASNQPAATLSFLAEAQEVPEINWIAPCPSPEYPNTVALGASDNSVWVYTIDPAADPQNPLQVVNSYWLHTAPCTAGAWTPDGALLATVAEDSSLYAWDVWGLGAARGVVESNGQTVVSLTGEDQRFEVEGGLYSVAVEPNGTYLAVGGAEGHIRIVSLPRLGGGGGGGGGKASASSSSSSSSQQVSAGGQILASLKTQSESIETLSFVSPSGGLPNQQTTLLAAGSVDGSIAVYDATRRFAVRRNIAGAHEDHSVVKVEFIPGTWLLTSCGMDGVVRRWDLRGGSSNAAAARQNPPAAAGGAAPGPTASDAGLVKEWKGHRGDGEGGGVLGFVQGSTGERVITAGDDGVVLVFEA</sequence>
<accession>A0A3N2Q2M8</accession>
<evidence type="ECO:0000256" key="1">
    <source>
        <dbReference type="ARBA" id="ARBA00022574"/>
    </source>
</evidence>
<dbReference type="RefSeq" id="XP_028468819.1">
    <property type="nucleotide sequence ID" value="XM_028607748.1"/>
</dbReference>
<dbReference type="Gene3D" id="2.130.10.10">
    <property type="entry name" value="YVTN repeat-like/Quinoprotein amine dehydrogenase"/>
    <property type="match status" value="1"/>
</dbReference>
<dbReference type="InterPro" id="IPR036322">
    <property type="entry name" value="WD40_repeat_dom_sf"/>
</dbReference>